<dbReference type="InterPro" id="IPR008621">
    <property type="entry name" value="Cbb3-typ_cyt_oxidase_comp"/>
</dbReference>
<keyword evidence="2" id="KW-0812">Transmembrane</keyword>
<evidence type="ECO:0000256" key="2">
    <source>
        <dbReference type="SAM" id="Phobius"/>
    </source>
</evidence>
<dbReference type="PATRIC" id="fig|1178482.3.peg.3149"/>
<dbReference type="KEGG" id="hhu:AR456_04190"/>
<evidence type="ECO:0000313" key="4">
    <source>
        <dbReference type="Proteomes" id="UP000019113"/>
    </source>
</evidence>
<feature type="compositionally biased region" description="Basic and acidic residues" evidence="1">
    <location>
        <begin position="69"/>
        <end position="79"/>
    </location>
</feature>
<dbReference type="Pfam" id="PF05545">
    <property type="entry name" value="FixQ"/>
    <property type="match status" value="1"/>
</dbReference>
<accession>W1N3G0</accession>
<dbReference type="EMBL" id="AVBC01000039">
    <property type="protein sequence ID" value="ERL50058.1"/>
    <property type="molecule type" value="Genomic_DNA"/>
</dbReference>
<evidence type="ECO:0008006" key="5">
    <source>
        <dbReference type="Google" id="ProtNLM"/>
    </source>
</evidence>
<name>W1N3G0_9GAMM</name>
<organism evidence="3 4">
    <name type="scientific">Halomonas huangheensis</name>
    <dbReference type="NCBI Taxonomy" id="1178482"/>
    <lineage>
        <taxon>Bacteria</taxon>
        <taxon>Pseudomonadati</taxon>
        <taxon>Pseudomonadota</taxon>
        <taxon>Gammaproteobacteria</taxon>
        <taxon>Oceanospirillales</taxon>
        <taxon>Halomonadaceae</taxon>
        <taxon>Halomonas</taxon>
    </lineage>
</organism>
<evidence type="ECO:0000256" key="1">
    <source>
        <dbReference type="SAM" id="MobiDB-lite"/>
    </source>
</evidence>
<proteinExistence type="predicted"/>
<dbReference type="CDD" id="cd01324">
    <property type="entry name" value="cbb3_Oxidase_CcoQ"/>
    <property type="match status" value="1"/>
</dbReference>
<reference evidence="3 4" key="1">
    <citation type="submission" date="2013-08" db="EMBL/GenBank/DDBJ databases">
        <title>draft genome of Halomonas huanghegensis, strain BJGMM-B45T.</title>
        <authorList>
            <person name="Miao C."/>
            <person name="Wan Y."/>
            <person name="Jin W."/>
        </authorList>
    </citation>
    <scope>NUCLEOTIDE SEQUENCE [LARGE SCALE GENOMIC DNA]</scope>
    <source>
        <strain evidence="3 4">BJGMM-B45</strain>
    </source>
</reference>
<sequence length="79" mass="8525">MDIGTFRGIVTAILLIAFLGLIAWAWSRRRKADFDEAAQLPFADDELVARSFPQCIAQSPSKAGPHDSGLLKHEGGGSK</sequence>
<keyword evidence="4" id="KW-1185">Reference proteome</keyword>
<keyword evidence="2" id="KW-0472">Membrane</keyword>
<feature type="transmembrane region" description="Helical" evidence="2">
    <location>
        <begin position="6"/>
        <end position="26"/>
    </location>
</feature>
<dbReference type="eggNOG" id="COG4736">
    <property type="taxonomic scope" value="Bacteria"/>
</dbReference>
<protein>
    <recommendedName>
        <fullName evidence="5">Cytochrome oxidase</fullName>
    </recommendedName>
</protein>
<comment type="caution">
    <text evidence="3">The sequence shown here is derived from an EMBL/GenBank/DDBJ whole genome shotgun (WGS) entry which is preliminary data.</text>
</comment>
<keyword evidence="2" id="KW-1133">Transmembrane helix</keyword>
<dbReference type="Proteomes" id="UP000019113">
    <property type="component" value="Unassembled WGS sequence"/>
</dbReference>
<gene>
    <name evidence="3" type="ORF">BJB45_02705</name>
</gene>
<feature type="region of interest" description="Disordered" evidence="1">
    <location>
        <begin position="57"/>
        <end position="79"/>
    </location>
</feature>
<dbReference type="STRING" id="1178482.AR456_04190"/>
<evidence type="ECO:0000313" key="3">
    <source>
        <dbReference type="EMBL" id="ERL50058.1"/>
    </source>
</evidence>
<dbReference type="RefSeq" id="WP_021820106.1">
    <property type="nucleotide sequence ID" value="NZ_AVBC01000039.1"/>
</dbReference>
<dbReference type="OrthoDB" id="6402501at2"/>
<dbReference type="AlphaFoldDB" id="W1N3G0"/>